<dbReference type="GO" id="GO:0006508">
    <property type="term" value="P:proteolysis"/>
    <property type="evidence" value="ECO:0007669"/>
    <property type="project" value="InterPro"/>
</dbReference>
<dbReference type="InterPro" id="IPR029058">
    <property type="entry name" value="AB_hydrolase_fold"/>
</dbReference>
<dbReference type="PANTHER" id="PTHR11731">
    <property type="entry name" value="PROTEASE FAMILY S9B,C DIPEPTIDYL-PEPTIDASE IV-RELATED"/>
    <property type="match status" value="1"/>
</dbReference>
<evidence type="ECO:0000256" key="4">
    <source>
        <dbReference type="SAM" id="SignalP"/>
    </source>
</evidence>
<evidence type="ECO:0000256" key="1">
    <source>
        <dbReference type="ARBA" id="ARBA00010036"/>
    </source>
</evidence>
<evidence type="ECO:0000256" key="2">
    <source>
        <dbReference type="ARBA" id="ARBA00023180"/>
    </source>
</evidence>
<keyword evidence="4" id="KW-0732">Signal</keyword>
<gene>
    <name evidence="7" type="ORF">CLUMA_CG004279</name>
</gene>
<dbReference type="PANTHER" id="PTHR11731:SF154">
    <property type="entry name" value="VENOM DIPEPTIDYL PEPTIDASE 4-LIKE PROTEIN"/>
    <property type="match status" value="1"/>
</dbReference>
<dbReference type="Pfam" id="PF00326">
    <property type="entry name" value="Peptidase_S9"/>
    <property type="match status" value="1"/>
</dbReference>
<dbReference type="SUPFAM" id="SSF82171">
    <property type="entry name" value="DPP6 N-terminal domain-like"/>
    <property type="match status" value="1"/>
</dbReference>
<dbReference type="GO" id="GO:0008236">
    <property type="term" value="F:serine-type peptidase activity"/>
    <property type="evidence" value="ECO:0007669"/>
    <property type="project" value="InterPro"/>
</dbReference>
<evidence type="ECO:0000313" key="7">
    <source>
        <dbReference type="EMBL" id="CRK90577.1"/>
    </source>
</evidence>
<dbReference type="Proteomes" id="UP000183832">
    <property type="component" value="Unassembled WGS sequence"/>
</dbReference>
<proteinExistence type="inferred from homology"/>
<dbReference type="AlphaFoldDB" id="A0A1J1HWS4"/>
<feature type="chain" id="PRO_5012113949" description="Venom dipeptidyl peptidase 4" evidence="4">
    <location>
        <begin position="21"/>
        <end position="742"/>
    </location>
</feature>
<dbReference type="OrthoDB" id="16520at2759"/>
<sequence length="742" mass="83956">MISIWKILFFASVFVSSFNAKTLNSRQTNLLAVEFDQVIPPDGSSNPFSQRGFGGTWISGNEFTLTSGGLVALNIETNFNETILTSEYINGQGWRSPTFRISPDRARILVRYDQRQIFRHSTVSRFSVIVPGSTEPEFKIANGDEIQTAFFSPTGNGIAYIQDNNVYYLTTDALEVTQTITNDGVPGIIYNGVPDWVYEEEVLGGDAASWFSPNGERLAFIQFDDREVKEAIYDLYDGRQYPEEIHLRYPKVGSTNPNVILYLSNLSIGSRQALPIPTTIVTNEYVLGRVFWINDETLGAIWMNRRQNRGVLVTYDATTTVMSEIFEINEPNGWINVNTPRCDDLGRCHFINNNNNWPSIVRVDTSTKAYEYVINRNVVTLYGVTNEAVYYTAAPDDEPQNLHIYSSNDCLSCDVVGPDGNFCEYATASFSTDFSHFTMFCSGPGVQFVKIFKTEGKQELVAWEENASLRDFLQSYDLPQIKFLRMPVDGGFDASVKMQIPSHIDFDGDSTTEKYPMLVRVYAGPISVRILNTFAVGFQTYQVTKENIIYVEIDGRGTGRKGVDMMFTVNNRLGTVDVEDQIAVTKLLIERFKFIDPERVGIWGWSYGGYATAMALAKDTEMVFKCGVSVAPVTSFRFYDTIYTERYMGIDPNATNYLEGDTSTPDHIDMIGKHDFFLIHGNADDNVHYQNSMVLARALERKDIMFDQLSYPDEAHSISGSRGVQRHLYHAMDKFWKKCFKL</sequence>
<dbReference type="FunFam" id="3.40.50.1820:FF:000003">
    <property type="entry name" value="Dipeptidyl peptidase 4"/>
    <property type="match status" value="1"/>
</dbReference>
<accession>A0A1J1HWS4</accession>
<dbReference type="GO" id="GO:0008239">
    <property type="term" value="F:dipeptidyl-peptidase activity"/>
    <property type="evidence" value="ECO:0007669"/>
    <property type="project" value="TreeGrafter"/>
</dbReference>
<dbReference type="InterPro" id="IPR002469">
    <property type="entry name" value="Peptidase_S9B_N"/>
</dbReference>
<organism evidence="7 8">
    <name type="scientific">Clunio marinus</name>
    <dbReference type="NCBI Taxonomy" id="568069"/>
    <lineage>
        <taxon>Eukaryota</taxon>
        <taxon>Metazoa</taxon>
        <taxon>Ecdysozoa</taxon>
        <taxon>Arthropoda</taxon>
        <taxon>Hexapoda</taxon>
        <taxon>Insecta</taxon>
        <taxon>Pterygota</taxon>
        <taxon>Neoptera</taxon>
        <taxon>Endopterygota</taxon>
        <taxon>Diptera</taxon>
        <taxon>Nematocera</taxon>
        <taxon>Chironomoidea</taxon>
        <taxon>Chironomidae</taxon>
        <taxon>Clunio</taxon>
    </lineage>
</organism>
<reference evidence="7 8" key="1">
    <citation type="submission" date="2015-04" db="EMBL/GenBank/DDBJ databases">
        <authorList>
            <person name="Syromyatnikov M.Y."/>
            <person name="Popov V.N."/>
        </authorList>
    </citation>
    <scope>NUCLEOTIDE SEQUENCE [LARGE SCALE GENOMIC DNA]</scope>
</reference>
<keyword evidence="8" id="KW-1185">Reference proteome</keyword>
<dbReference type="GO" id="GO:0005886">
    <property type="term" value="C:plasma membrane"/>
    <property type="evidence" value="ECO:0007669"/>
    <property type="project" value="TreeGrafter"/>
</dbReference>
<feature type="domain" description="Dipeptidylpeptidase IV N-terminal" evidence="6">
    <location>
        <begin position="102"/>
        <end position="446"/>
    </location>
</feature>
<comment type="similarity">
    <text evidence="1">Belongs to the peptidase S9B family. DPPIV subfamily.</text>
</comment>
<dbReference type="Gene3D" id="2.140.10.30">
    <property type="entry name" value="Dipeptidylpeptidase IV, N-terminal domain"/>
    <property type="match status" value="1"/>
</dbReference>
<feature type="domain" description="Peptidase S9 prolyl oligopeptidase catalytic" evidence="5">
    <location>
        <begin position="539"/>
        <end position="741"/>
    </location>
</feature>
<feature type="signal peptide" evidence="4">
    <location>
        <begin position="1"/>
        <end position="20"/>
    </location>
</feature>
<dbReference type="InterPro" id="IPR001375">
    <property type="entry name" value="Peptidase_S9_cat"/>
</dbReference>
<dbReference type="EMBL" id="CVRI01000020">
    <property type="protein sequence ID" value="CRK90577.1"/>
    <property type="molecule type" value="Genomic_DNA"/>
</dbReference>
<dbReference type="Gene3D" id="3.40.50.1820">
    <property type="entry name" value="alpha/beta hydrolase"/>
    <property type="match status" value="1"/>
</dbReference>
<evidence type="ECO:0000313" key="8">
    <source>
        <dbReference type="Proteomes" id="UP000183832"/>
    </source>
</evidence>
<name>A0A1J1HWS4_9DIPT</name>
<keyword evidence="2" id="KW-0325">Glycoprotein</keyword>
<evidence type="ECO:0000259" key="5">
    <source>
        <dbReference type="Pfam" id="PF00326"/>
    </source>
</evidence>
<evidence type="ECO:0000256" key="3">
    <source>
        <dbReference type="ARBA" id="ARBA00072929"/>
    </source>
</evidence>
<protein>
    <recommendedName>
        <fullName evidence="3">Venom dipeptidyl peptidase 4</fullName>
    </recommendedName>
</protein>
<dbReference type="SUPFAM" id="SSF53474">
    <property type="entry name" value="alpha/beta-Hydrolases"/>
    <property type="match status" value="1"/>
</dbReference>
<dbReference type="InterPro" id="IPR050278">
    <property type="entry name" value="Serine_Prot_S9B/DPPIV"/>
</dbReference>
<evidence type="ECO:0000259" key="6">
    <source>
        <dbReference type="Pfam" id="PF00930"/>
    </source>
</evidence>
<dbReference type="STRING" id="568069.A0A1J1HWS4"/>
<dbReference type="Pfam" id="PF00930">
    <property type="entry name" value="DPPIV_N"/>
    <property type="match status" value="1"/>
</dbReference>